<reference evidence="2" key="1">
    <citation type="submission" date="2022-11" db="UniProtKB">
        <authorList>
            <consortium name="WormBaseParasite"/>
        </authorList>
    </citation>
    <scope>IDENTIFICATION</scope>
</reference>
<organism evidence="1 2">
    <name type="scientific">Romanomermis culicivorax</name>
    <name type="common">Nematode worm</name>
    <dbReference type="NCBI Taxonomy" id="13658"/>
    <lineage>
        <taxon>Eukaryota</taxon>
        <taxon>Metazoa</taxon>
        <taxon>Ecdysozoa</taxon>
        <taxon>Nematoda</taxon>
        <taxon>Enoplea</taxon>
        <taxon>Dorylaimia</taxon>
        <taxon>Mermithida</taxon>
        <taxon>Mermithoidea</taxon>
        <taxon>Mermithidae</taxon>
        <taxon>Romanomermis</taxon>
    </lineage>
</organism>
<sequence>RDPYAFIENIDATSANGDLIVAVNENTKILSRIESLLERLVENSKKSIENQKEIISFLSIRKIVNPVVGDLDSDVTMLTTLILVDECLNDPRWSNLKYADASLLCRDLTKDLASKHFELLCCNLTPISFWGLSYFGTQAVPNFDACLTICLSRLGTNPRSAPDLL</sequence>
<evidence type="ECO:0000313" key="2">
    <source>
        <dbReference type="WBParaSite" id="nRc.2.0.1.t36928-RA"/>
    </source>
</evidence>
<protein>
    <submittedName>
        <fullName evidence="2">Uncharacterized protein</fullName>
    </submittedName>
</protein>
<name>A0A915KDR2_ROMCU</name>
<dbReference type="Proteomes" id="UP000887565">
    <property type="component" value="Unplaced"/>
</dbReference>
<keyword evidence="1" id="KW-1185">Reference proteome</keyword>
<evidence type="ECO:0000313" key="1">
    <source>
        <dbReference type="Proteomes" id="UP000887565"/>
    </source>
</evidence>
<proteinExistence type="predicted"/>
<accession>A0A915KDR2</accession>
<dbReference type="AlphaFoldDB" id="A0A915KDR2"/>
<dbReference type="WBParaSite" id="nRc.2.0.1.t36928-RA">
    <property type="protein sequence ID" value="nRc.2.0.1.t36928-RA"/>
    <property type="gene ID" value="nRc.2.0.1.g36928"/>
</dbReference>